<dbReference type="OrthoDB" id="9974792at2759"/>
<dbReference type="EMBL" id="OV725081">
    <property type="protein sequence ID" value="CAH1402974.1"/>
    <property type="molecule type" value="Genomic_DNA"/>
</dbReference>
<evidence type="ECO:0000313" key="2">
    <source>
        <dbReference type="Proteomes" id="UP001152798"/>
    </source>
</evidence>
<accession>A0A9P0HIZ1</accession>
<gene>
    <name evidence="1" type="ORF">NEZAVI_LOCUS11663</name>
</gene>
<name>A0A9P0HIZ1_NEZVI</name>
<dbReference type="AlphaFoldDB" id="A0A9P0HIZ1"/>
<evidence type="ECO:0000313" key="1">
    <source>
        <dbReference type="EMBL" id="CAH1402974.1"/>
    </source>
</evidence>
<proteinExistence type="predicted"/>
<reference evidence="1" key="1">
    <citation type="submission" date="2022-01" db="EMBL/GenBank/DDBJ databases">
        <authorList>
            <person name="King R."/>
        </authorList>
    </citation>
    <scope>NUCLEOTIDE SEQUENCE</scope>
</reference>
<sequence>MSCAMDLQTKKELRDEVLRKDKNCLENIPCFHTKKWRPSPTTKITERSWAMSPLRTQRFIGDAAKKR</sequence>
<dbReference type="Proteomes" id="UP001152798">
    <property type="component" value="Chromosome 5"/>
</dbReference>
<keyword evidence="2" id="KW-1185">Reference proteome</keyword>
<organism evidence="1 2">
    <name type="scientific">Nezara viridula</name>
    <name type="common">Southern green stink bug</name>
    <name type="synonym">Cimex viridulus</name>
    <dbReference type="NCBI Taxonomy" id="85310"/>
    <lineage>
        <taxon>Eukaryota</taxon>
        <taxon>Metazoa</taxon>
        <taxon>Ecdysozoa</taxon>
        <taxon>Arthropoda</taxon>
        <taxon>Hexapoda</taxon>
        <taxon>Insecta</taxon>
        <taxon>Pterygota</taxon>
        <taxon>Neoptera</taxon>
        <taxon>Paraneoptera</taxon>
        <taxon>Hemiptera</taxon>
        <taxon>Heteroptera</taxon>
        <taxon>Panheteroptera</taxon>
        <taxon>Pentatomomorpha</taxon>
        <taxon>Pentatomoidea</taxon>
        <taxon>Pentatomidae</taxon>
        <taxon>Pentatominae</taxon>
        <taxon>Nezara</taxon>
    </lineage>
</organism>
<protein>
    <submittedName>
        <fullName evidence="1">Uncharacterized protein</fullName>
    </submittedName>
</protein>